<name>A0A5B7JQ29_PORTR</name>
<dbReference type="Proteomes" id="UP000324222">
    <property type="component" value="Unassembled WGS sequence"/>
</dbReference>
<comment type="caution">
    <text evidence="1">The sequence shown here is derived from an EMBL/GenBank/DDBJ whole genome shotgun (WGS) entry which is preliminary data.</text>
</comment>
<reference evidence="1 2" key="1">
    <citation type="submission" date="2019-05" db="EMBL/GenBank/DDBJ databases">
        <title>Another draft genome of Portunus trituberculatus and its Hox gene families provides insights of decapod evolution.</title>
        <authorList>
            <person name="Jeong J.-H."/>
            <person name="Song I."/>
            <person name="Kim S."/>
            <person name="Choi T."/>
            <person name="Kim D."/>
            <person name="Ryu S."/>
            <person name="Kim W."/>
        </authorList>
    </citation>
    <scope>NUCLEOTIDE SEQUENCE [LARGE SCALE GENOMIC DNA]</scope>
    <source>
        <tissue evidence="1">Muscle</tissue>
    </source>
</reference>
<protein>
    <submittedName>
        <fullName evidence="1">Uncharacterized protein</fullName>
    </submittedName>
</protein>
<dbReference type="AlphaFoldDB" id="A0A5B7JQ29"/>
<keyword evidence="2" id="KW-1185">Reference proteome</keyword>
<evidence type="ECO:0000313" key="2">
    <source>
        <dbReference type="Proteomes" id="UP000324222"/>
    </source>
</evidence>
<proteinExistence type="predicted"/>
<gene>
    <name evidence="1" type="ORF">E2C01_095531</name>
</gene>
<dbReference type="EMBL" id="VSRR010121262">
    <property type="protein sequence ID" value="MPD00082.1"/>
    <property type="molecule type" value="Genomic_DNA"/>
</dbReference>
<sequence length="105" mass="11073">MSEGKRQCSSFSTFQCAVEPLVKSRVCSLHYNNKRLPHALCKIRPGPATLRQVGVNASSQFSAKHVEGSIKGGHRLAGGEAARQCLLKAGGTTAYQGAVSASQNS</sequence>
<accession>A0A5B7JQ29</accession>
<organism evidence="1 2">
    <name type="scientific">Portunus trituberculatus</name>
    <name type="common">Swimming crab</name>
    <name type="synonym">Neptunus trituberculatus</name>
    <dbReference type="NCBI Taxonomy" id="210409"/>
    <lineage>
        <taxon>Eukaryota</taxon>
        <taxon>Metazoa</taxon>
        <taxon>Ecdysozoa</taxon>
        <taxon>Arthropoda</taxon>
        <taxon>Crustacea</taxon>
        <taxon>Multicrustacea</taxon>
        <taxon>Malacostraca</taxon>
        <taxon>Eumalacostraca</taxon>
        <taxon>Eucarida</taxon>
        <taxon>Decapoda</taxon>
        <taxon>Pleocyemata</taxon>
        <taxon>Brachyura</taxon>
        <taxon>Eubrachyura</taxon>
        <taxon>Portunoidea</taxon>
        <taxon>Portunidae</taxon>
        <taxon>Portuninae</taxon>
        <taxon>Portunus</taxon>
    </lineage>
</organism>
<evidence type="ECO:0000313" key="1">
    <source>
        <dbReference type="EMBL" id="MPD00082.1"/>
    </source>
</evidence>